<reference evidence="1 2" key="1">
    <citation type="submission" date="2019-07" db="EMBL/GenBank/DDBJ databases">
        <title>Finished genome of Venturia effusa.</title>
        <authorList>
            <person name="Young C.A."/>
            <person name="Cox M.P."/>
            <person name="Ganley A.R.D."/>
            <person name="David W.J."/>
        </authorList>
    </citation>
    <scope>NUCLEOTIDE SEQUENCE [LARGE SCALE GENOMIC DNA]</scope>
    <source>
        <strain evidence="2">albino</strain>
    </source>
</reference>
<keyword evidence="2" id="KW-1185">Reference proteome</keyword>
<name>A0A517LGU4_9PEZI</name>
<sequence length="345" mass="39172">MGEATSTKSITKPLNLDTVPTEIMEAIASEVANEDVLHLRLINATITAKTFRPFADRFLTTQSWSLARLLAAKHYNLRHDEQAGTIGGLVFVPDFMSHVKHLELKFANHFQVSFRTQALARDISLFDNLQSFTFEGVEKKSASGDFFAKTIPNFWSQDGHAELFNQLRLPHLQNLTIKNTNPLHAESICNMILNHQPTLSSFKLIRVCLIDDKEVRRGERAKWLTLLRALKGMQSDARVEISVPRVLRTYTDSFFNQNRGFLGGQNWIGLQAEVSFKSWKDGQNTNSVHIMDGMLHGWDGAHYSSVQGQLQQFLDCLIQNYRELFMAEEVRDAGAIFDGDMITRP</sequence>
<protein>
    <submittedName>
        <fullName evidence="1">Uncharacterized protein</fullName>
    </submittedName>
</protein>
<evidence type="ECO:0000313" key="2">
    <source>
        <dbReference type="Proteomes" id="UP000316270"/>
    </source>
</evidence>
<proteinExistence type="predicted"/>
<gene>
    <name evidence="1" type="ORF">FKW77_003296</name>
</gene>
<evidence type="ECO:0000313" key="1">
    <source>
        <dbReference type="EMBL" id="QDS74863.1"/>
    </source>
</evidence>
<dbReference type="Proteomes" id="UP000316270">
    <property type="component" value="Chromosome 12"/>
</dbReference>
<organism evidence="1 2">
    <name type="scientific">Venturia effusa</name>
    <dbReference type="NCBI Taxonomy" id="50376"/>
    <lineage>
        <taxon>Eukaryota</taxon>
        <taxon>Fungi</taxon>
        <taxon>Dikarya</taxon>
        <taxon>Ascomycota</taxon>
        <taxon>Pezizomycotina</taxon>
        <taxon>Dothideomycetes</taxon>
        <taxon>Pleosporomycetidae</taxon>
        <taxon>Venturiales</taxon>
        <taxon>Venturiaceae</taxon>
        <taxon>Venturia</taxon>
    </lineage>
</organism>
<dbReference type="AlphaFoldDB" id="A0A517LGU4"/>
<accession>A0A517LGU4</accession>
<dbReference type="EMBL" id="CP042196">
    <property type="protein sequence ID" value="QDS74863.1"/>
    <property type="molecule type" value="Genomic_DNA"/>
</dbReference>